<gene>
    <name evidence="1" type="ORF">PEBR_00794</name>
</gene>
<protein>
    <submittedName>
        <fullName evidence="1">Uncharacterized protein</fullName>
    </submittedName>
</protein>
<dbReference type="Proteomes" id="UP000190744">
    <property type="component" value="Unassembled WGS sequence"/>
</dbReference>
<reference evidence="2" key="1">
    <citation type="submission" date="2015-09" db="EMBL/GenBank/DDBJ databases">
        <authorList>
            <person name="Fill T.P."/>
            <person name="Baretta J.F."/>
            <person name="de Almeida L.G."/>
            <person name="Rocha M."/>
            <person name="de Souza D.H."/>
            <person name="Malavazi I."/>
            <person name="Cerdeira L.T."/>
            <person name="Hong H."/>
            <person name="Samborskyy M."/>
            <person name="de Vasconcelos A.T."/>
            <person name="Leadlay P."/>
            <person name="Rodrigues-Filho E."/>
        </authorList>
    </citation>
    <scope>NUCLEOTIDE SEQUENCE [LARGE SCALE GENOMIC DNA]</scope>
    <source>
        <strain evidence="2">LaBioMMi 136</strain>
    </source>
</reference>
<proteinExistence type="predicted"/>
<evidence type="ECO:0000313" key="2">
    <source>
        <dbReference type="Proteomes" id="UP000190744"/>
    </source>
</evidence>
<name>A0A1S9S1A0_PENBI</name>
<evidence type="ECO:0000313" key="1">
    <source>
        <dbReference type="EMBL" id="OOQ91466.1"/>
    </source>
</evidence>
<dbReference type="EMBL" id="LJBN01000002">
    <property type="protein sequence ID" value="OOQ91466.1"/>
    <property type="molecule type" value="Genomic_DNA"/>
</dbReference>
<organism evidence="1 2">
    <name type="scientific">Penicillium brasilianum</name>
    <dbReference type="NCBI Taxonomy" id="104259"/>
    <lineage>
        <taxon>Eukaryota</taxon>
        <taxon>Fungi</taxon>
        <taxon>Dikarya</taxon>
        <taxon>Ascomycota</taxon>
        <taxon>Pezizomycotina</taxon>
        <taxon>Eurotiomycetes</taxon>
        <taxon>Eurotiomycetidae</taxon>
        <taxon>Eurotiales</taxon>
        <taxon>Aspergillaceae</taxon>
        <taxon>Penicillium</taxon>
    </lineage>
</organism>
<dbReference type="AlphaFoldDB" id="A0A1S9S1A0"/>
<accession>A0A1S9S1A0</accession>
<comment type="caution">
    <text evidence="1">The sequence shown here is derived from an EMBL/GenBank/DDBJ whole genome shotgun (WGS) entry which is preliminary data.</text>
</comment>
<sequence length="112" mass="12788">MGSLDEIQTLISNLEDEEVLSIKPKTLVHIAVVTMCTLHSQCYRRIGILGLRSLLCNALMTWNTAFAMDFLDKTHRKVIRRCAAIEKYTHIELGKQQELAQITEEILTLDDD</sequence>